<reference evidence="4" key="1">
    <citation type="journal article" date="2019" name="Int. J. Syst. Evol. Microbiol.">
        <title>The Global Catalogue of Microorganisms (GCM) 10K type strain sequencing project: providing services to taxonomists for standard genome sequencing and annotation.</title>
        <authorList>
            <consortium name="The Broad Institute Genomics Platform"/>
            <consortium name="The Broad Institute Genome Sequencing Center for Infectious Disease"/>
            <person name="Wu L."/>
            <person name="Ma J."/>
        </authorList>
    </citation>
    <scope>NUCLEOTIDE SEQUENCE [LARGE SCALE GENOMIC DNA]</scope>
    <source>
        <strain evidence="4">KCTC 23707</strain>
    </source>
</reference>
<feature type="chain" id="PRO_5045576028" evidence="1">
    <location>
        <begin position="26"/>
        <end position="314"/>
    </location>
</feature>
<feature type="domain" description="Knr4/Smi1-like" evidence="2">
    <location>
        <begin position="72"/>
        <end position="243"/>
    </location>
</feature>
<dbReference type="PROSITE" id="PS51318">
    <property type="entry name" value="TAT"/>
    <property type="match status" value="1"/>
</dbReference>
<gene>
    <name evidence="3" type="ORF">ACFSCV_02040</name>
</gene>
<dbReference type="SMART" id="SM00860">
    <property type="entry name" value="SMI1_KNR4"/>
    <property type="match status" value="1"/>
</dbReference>
<evidence type="ECO:0000259" key="2">
    <source>
        <dbReference type="SMART" id="SM00860"/>
    </source>
</evidence>
<dbReference type="Proteomes" id="UP001597308">
    <property type="component" value="Unassembled WGS sequence"/>
</dbReference>
<keyword evidence="4" id="KW-1185">Reference proteome</keyword>
<comment type="caution">
    <text evidence="3">The sequence shown here is derived from an EMBL/GenBank/DDBJ whole genome shotgun (WGS) entry which is preliminary data.</text>
</comment>
<dbReference type="EMBL" id="JBHUER010000001">
    <property type="protein sequence ID" value="MFD1701774.1"/>
    <property type="molecule type" value="Genomic_DNA"/>
</dbReference>
<evidence type="ECO:0000313" key="3">
    <source>
        <dbReference type="EMBL" id="MFD1701774.1"/>
    </source>
</evidence>
<proteinExistence type="predicted"/>
<dbReference type="InterPro" id="IPR018958">
    <property type="entry name" value="Knr4/Smi1-like_dom"/>
</dbReference>
<dbReference type="RefSeq" id="WP_378796503.1">
    <property type="nucleotide sequence ID" value="NZ_JBHUER010000001.1"/>
</dbReference>
<feature type="signal peptide" evidence="1">
    <location>
        <begin position="1"/>
        <end position="25"/>
    </location>
</feature>
<dbReference type="SUPFAM" id="SSF160631">
    <property type="entry name" value="SMI1/KNR4-like"/>
    <property type="match status" value="1"/>
</dbReference>
<organism evidence="3 4">
    <name type="scientific">Methylopila henanensis</name>
    <dbReference type="NCBI Taxonomy" id="873516"/>
    <lineage>
        <taxon>Bacteria</taxon>
        <taxon>Pseudomonadati</taxon>
        <taxon>Pseudomonadota</taxon>
        <taxon>Alphaproteobacteria</taxon>
        <taxon>Hyphomicrobiales</taxon>
        <taxon>Methylopilaceae</taxon>
        <taxon>Methylopila</taxon>
    </lineage>
</organism>
<sequence>MRIDRRRTLLGLGVAAAAAAMGVIAFPAQPKRDDACKALIRDIRAFEDAGLARGFTSSWDAPSPIRFDVAPPASETEIARVEGLIGRRLPATLRAFFLTCSSALDVSWLLPGRREETAYGAVEVRYRLVPPPPFSDDKGSPLLNSGGIRLRLDALPGLWRERETWRASFLETARAQTDPGGRAHYEVYARFWERGFPIATNGGGDMVTIDMQDPRERLLLAFHDGSDEPGWLLGQPLAEHLSHQARLGFPGFEIYLLPLFQDERASAADEAEFQARYADRETVAAHQLAAVSATTIDAAGANGRAWREWVGVKD</sequence>
<name>A0ABW4K0Z8_9HYPH</name>
<evidence type="ECO:0000313" key="4">
    <source>
        <dbReference type="Proteomes" id="UP001597308"/>
    </source>
</evidence>
<protein>
    <submittedName>
        <fullName evidence="3">SMI1/KNR4 family protein</fullName>
    </submittedName>
</protein>
<evidence type="ECO:0000256" key="1">
    <source>
        <dbReference type="SAM" id="SignalP"/>
    </source>
</evidence>
<dbReference type="InterPro" id="IPR037883">
    <property type="entry name" value="Knr4/Smi1-like_sf"/>
</dbReference>
<keyword evidence="1" id="KW-0732">Signal</keyword>
<dbReference type="Pfam" id="PF09346">
    <property type="entry name" value="SMI1_KNR4"/>
    <property type="match status" value="1"/>
</dbReference>
<accession>A0ABW4K0Z8</accession>
<dbReference type="InterPro" id="IPR006311">
    <property type="entry name" value="TAT_signal"/>
</dbReference>